<evidence type="ECO:0000256" key="2">
    <source>
        <dbReference type="PIRSR" id="PIRSR004789-51"/>
    </source>
</evidence>
<dbReference type="EMBL" id="CP043617">
    <property type="protein sequence ID" value="QFR49767.1"/>
    <property type="molecule type" value="Genomic_DNA"/>
</dbReference>
<evidence type="ECO:0000313" key="3">
    <source>
        <dbReference type="EMBL" id="QFR49767.1"/>
    </source>
</evidence>
<organism evidence="3 4">
    <name type="scientific">Sulfurimonas lithotrophica</name>
    <dbReference type="NCBI Taxonomy" id="2590022"/>
    <lineage>
        <taxon>Bacteria</taxon>
        <taxon>Pseudomonadati</taxon>
        <taxon>Campylobacterota</taxon>
        <taxon>Epsilonproteobacteria</taxon>
        <taxon>Campylobacterales</taxon>
        <taxon>Sulfurimonadaceae</taxon>
        <taxon>Sulfurimonas</taxon>
    </lineage>
</organism>
<dbReference type="Gene3D" id="3.60.21.10">
    <property type="match status" value="1"/>
</dbReference>
<sequence length="269" mass="29866">MRIAFIGDIVGKPGREMLRDYLFILKKEHSIDFVIANYENASHGFGLTSKNANELFAYGIDVMTGGNHSWDKKEVVALFDTHEILRPHNYPDEVEGTGCKVYDIGSEKLAVLNLMGHYAMPMCENGFRVAQSTVASLHEEGVKNIFVDFHAEASSEKRAMMMLLQGKVSGIIGTHTHVSSDDFQIANGTAYLSDIGLTGCRDNVIGMDAKTPLKQFLTGMKGHFDIPKKCKKILQMAVMDMEDGKCSSAYKLKVFDNGKIIKTDAWLED</sequence>
<dbReference type="PANTHER" id="PTHR36303:SF1">
    <property type="entry name" value="2',3'-CYCLIC-NUCLEOTIDE 2'-PHOSPHODIESTERASE"/>
    <property type="match status" value="1"/>
</dbReference>
<accession>A0A5P8P2D9</accession>
<dbReference type="OrthoDB" id="9801109at2"/>
<feature type="binding site" evidence="2">
    <location>
        <position position="39"/>
    </location>
    <ligand>
        <name>Fe cation</name>
        <dbReference type="ChEBI" id="CHEBI:24875"/>
        <label>2</label>
    </ligand>
</feature>
<dbReference type="GO" id="GO:0046872">
    <property type="term" value="F:metal ion binding"/>
    <property type="evidence" value="ECO:0007669"/>
    <property type="project" value="UniProtKB-KW"/>
</dbReference>
<feature type="binding site" evidence="2">
    <location>
        <position position="39"/>
    </location>
    <ligand>
        <name>Fe cation</name>
        <dbReference type="ChEBI" id="CHEBI:24875"/>
        <label>1</label>
    </ligand>
</feature>
<dbReference type="PANTHER" id="PTHR36303">
    <property type="entry name" value="2',3'-CYCLIC-NUCLEOTIDE 2'-PHOSPHODIESTERASE"/>
    <property type="match status" value="1"/>
</dbReference>
<reference evidence="3 4" key="1">
    <citation type="submission" date="2019-09" db="EMBL/GenBank/DDBJ databases">
        <title>Sulfurimonas gotlandica sp. nov., a chemoautotrophic and psychrotolerant epsilonproteobacterium isolated from a pelagic redoxcline, and an emended description of the genus Sulfurimonas.</title>
        <authorList>
            <person name="Wang S."/>
            <person name="Jiang L."/>
            <person name="Shao S."/>
        </authorList>
    </citation>
    <scope>NUCLEOTIDE SEQUENCE [LARGE SCALE GENOMIC DNA]</scope>
    <source>
        <strain evidence="3 4">GYSZ_1</strain>
    </source>
</reference>
<dbReference type="GO" id="GO:0004113">
    <property type="term" value="F:2',3'-cyclic-nucleotide 3'-phosphodiesterase activity"/>
    <property type="evidence" value="ECO:0007669"/>
    <property type="project" value="TreeGrafter"/>
</dbReference>
<dbReference type="InterPro" id="IPR029052">
    <property type="entry name" value="Metallo-depent_PP-like"/>
</dbReference>
<dbReference type="InterPro" id="IPR005235">
    <property type="entry name" value="YmdB-like"/>
</dbReference>
<feature type="binding site" evidence="2">
    <location>
        <position position="175"/>
    </location>
    <ligand>
        <name>Fe cation</name>
        <dbReference type="ChEBI" id="CHEBI:24875"/>
        <label>2</label>
    </ligand>
</feature>
<dbReference type="KEGG" id="sulg:FJR48_08505"/>
<dbReference type="PIRSF" id="PIRSF004789">
    <property type="entry name" value="DR1281"/>
    <property type="match status" value="1"/>
</dbReference>
<dbReference type="Pfam" id="PF13277">
    <property type="entry name" value="YmdB"/>
    <property type="match status" value="1"/>
</dbReference>
<dbReference type="Proteomes" id="UP000326944">
    <property type="component" value="Chromosome"/>
</dbReference>
<dbReference type="RefSeq" id="WP_152307714.1">
    <property type="nucleotide sequence ID" value="NZ_CP043617.1"/>
</dbReference>
<keyword evidence="2" id="KW-0479">Metal-binding</keyword>
<feature type="active site" description="Proton donor" evidence="1">
    <location>
        <position position="68"/>
    </location>
</feature>
<feature type="binding site" evidence="2">
    <location>
        <position position="150"/>
    </location>
    <ligand>
        <name>Fe cation</name>
        <dbReference type="ChEBI" id="CHEBI:24875"/>
        <label>2</label>
    </ligand>
</feature>
<name>A0A5P8P2D9_9BACT</name>
<feature type="binding site" evidence="2">
    <location>
        <position position="8"/>
    </location>
    <ligand>
        <name>Fe cation</name>
        <dbReference type="ChEBI" id="CHEBI:24875"/>
        <label>1</label>
    </ligand>
</feature>
<dbReference type="SUPFAM" id="SSF56300">
    <property type="entry name" value="Metallo-dependent phosphatases"/>
    <property type="match status" value="1"/>
</dbReference>
<feature type="binding site" evidence="2">
    <location>
        <position position="67"/>
    </location>
    <ligand>
        <name>Fe cation</name>
        <dbReference type="ChEBI" id="CHEBI:24875"/>
        <label>2</label>
    </ligand>
</feature>
<evidence type="ECO:0000256" key="1">
    <source>
        <dbReference type="PIRSR" id="PIRSR004789-50"/>
    </source>
</evidence>
<protein>
    <submittedName>
        <fullName evidence="3">YmdB family metallophosphoesterase</fullName>
    </submittedName>
</protein>
<gene>
    <name evidence="3" type="ORF">FJR48_08505</name>
</gene>
<feature type="binding site" evidence="2">
    <location>
        <position position="40"/>
    </location>
    <ligand>
        <name>Fe cation</name>
        <dbReference type="ChEBI" id="CHEBI:24875"/>
        <label>1</label>
    </ligand>
</feature>
<proteinExistence type="predicted"/>
<dbReference type="AlphaFoldDB" id="A0A5P8P2D9"/>
<evidence type="ECO:0000313" key="4">
    <source>
        <dbReference type="Proteomes" id="UP000326944"/>
    </source>
</evidence>
<feature type="binding site" evidence="2">
    <location>
        <position position="177"/>
    </location>
    <ligand>
        <name>Fe cation</name>
        <dbReference type="ChEBI" id="CHEBI:24875"/>
        <label>1</label>
    </ligand>
</feature>
<keyword evidence="4" id="KW-1185">Reference proteome</keyword>